<dbReference type="Proteomes" id="UP000001312">
    <property type="component" value="Unassembled WGS sequence"/>
</dbReference>
<evidence type="ECO:0000256" key="1">
    <source>
        <dbReference type="SAM" id="MobiDB-lite"/>
    </source>
</evidence>
<accession>A7E8R9</accession>
<dbReference type="KEGG" id="ssl:SS1G_01697"/>
<keyword evidence="3" id="KW-1185">Reference proteome</keyword>
<dbReference type="RefSeq" id="XP_001597503.1">
    <property type="nucleotide sequence ID" value="XM_001597453.1"/>
</dbReference>
<dbReference type="GeneID" id="5493368"/>
<proteinExistence type="predicted"/>
<dbReference type="InParanoid" id="A7E8R9"/>
<feature type="compositionally biased region" description="Polar residues" evidence="1">
    <location>
        <begin position="93"/>
        <end position="103"/>
    </location>
</feature>
<dbReference type="EMBL" id="CH476622">
    <property type="protein sequence ID" value="EDN96771.1"/>
    <property type="molecule type" value="Genomic_DNA"/>
</dbReference>
<protein>
    <submittedName>
        <fullName evidence="2">Uncharacterized protein</fullName>
    </submittedName>
</protein>
<dbReference type="HOGENOM" id="CLU_2265333_0_0_1"/>
<reference evidence="3" key="1">
    <citation type="journal article" date="2011" name="PLoS Genet.">
        <title>Genomic analysis of the necrotrophic fungal pathogens Sclerotinia sclerotiorum and Botrytis cinerea.</title>
        <authorList>
            <person name="Amselem J."/>
            <person name="Cuomo C.A."/>
            <person name="van Kan J.A."/>
            <person name="Viaud M."/>
            <person name="Benito E.P."/>
            <person name="Couloux A."/>
            <person name="Coutinho P.M."/>
            <person name="de Vries R.P."/>
            <person name="Dyer P.S."/>
            <person name="Fillinger S."/>
            <person name="Fournier E."/>
            <person name="Gout L."/>
            <person name="Hahn M."/>
            <person name="Kohn L."/>
            <person name="Lapalu N."/>
            <person name="Plummer K.M."/>
            <person name="Pradier J.M."/>
            <person name="Quevillon E."/>
            <person name="Sharon A."/>
            <person name="Simon A."/>
            <person name="ten Have A."/>
            <person name="Tudzynski B."/>
            <person name="Tudzynski P."/>
            <person name="Wincker P."/>
            <person name="Andrew M."/>
            <person name="Anthouard V."/>
            <person name="Beever R.E."/>
            <person name="Beffa R."/>
            <person name="Benoit I."/>
            <person name="Bouzid O."/>
            <person name="Brault B."/>
            <person name="Chen Z."/>
            <person name="Choquer M."/>
            <person name="Collemare J."/>
            <person name="Cotton P."/>
            <person name="Danchin E.G."/>
            <person name="Da Silva C."/>
            <person name="Gautier A."/>
            <person name="Giraud C."/>
            <person name="Giraud T."/>
            <person name="Gonzalez C."/>
            <person name="Grossetete S."/>
            <person name="Guldener U."/>
            <person name="Henrissat B."/>
            <person name="Howlett B.J."/>
            <person name="Kodira C."/>
            <person name="Kretschmer M."/>
            <person name="Lappartient A."/>
            <person name="Leroch M."/>
            <person name="Levis C."/>
            <person name="Mauceli E."/>
            <person name="Neuveglise C."/>
            <person name="Oeser B."/>
            <person name="Pearson M."/>
            <person name="Poulain J."/>
            <person name="Poussereau N."/>
            <person name="Quesneville H."/>
            <person name="Rascle C."/>
            <person name="Schumacher J."/>
            <person name="Segurens B."/>
            <person name="Sexton A."/>
            <person name="Silva E."/>
            <person name="Sirven C."/>
            <person name="Soanes D.M."/>
            <person name="Talbot N.J."/>
            <person name="Templeton M."/>
            <person name="Yandava C."/>
            <person name="Yarden O."/>
            <person name="Zeng Q."/>
            <person name="Rollins J.A."/>
            <person name="Lebrun M.H."/>
            <person name="Dickman M."/>
        </authorList>
    </citation>
    <scope>NUCLEOTIDE SEQUENCE [LARGE SCALE GENOMIC DNA]</scope>
    <source>
        <strain evidence="3">ATCC 18683 / 1980 / Ss-1</strain>
    </source>
</reference>
<sequence length="103" mass="11432">MARTLYKGGECKPELKVTTFNVDDNTLAISAEVGAHLKLHGSPPATHSNPKNEEERNVQSNPKKHHTAHRHNNAARDEVRSENEEDDELDGVTENSIAQARLI</sequence>
<name>A7E8R9_SCLS1</name>
<evidence type="ECO:0000313" key="3">
    <source>
        <dbReference type="Proteomes" id="UP000001312"/>
    </source>
</evidence>
<evidence type="ECO:0000313" key="2">
    <source>
        <dbReference type="EMBL" id="EDN96771.1"/>
    </source>
</evidence>
<feature type="compositionally biased region" description="Basic residues" evidence="1">
    <location>
        <begin position="62"/>
        <end position="73"/>
    </location>
</feature>
<feature type="region of interest" description="Disordered" evidence="1">
    <location>
        <begin position="35"/>
        <end position="103"/>
    </location>
</feature>
<gene>
    <name evidence="2" type="ORF">SS1G_01697</name>
</gene>
<dbReference type="AlphaFoldDB" id="A7E8R9"/>
<organism evidence="2 3">
    <name type="scientific">Sclerotinia sclerotiorum (strain ATCC 18683 / 1980 / Ss-1)</name>
    <name type="common">White mold</name>
    <name type="synonym">Whetzelinia sclerotiorum</name>
    <dbReference type="NCBI Taxonomy" id="665079"/>
    <lineage>
        <taxon>Eukaryota</taxon>
        <taxon>Fungi</taxon>
        <taxon>Dikarya</taxon>
        <taxon>Ascomycota</taxon>
        <taxon>Pezizomycotina</taxon>
        <taxon>Leotiomycetes</taxon>
        <taxon>Helotiales</taxon>
        <taxon>Sclerotiniaceae</taxon>
        <taxon>Sclerotinia</taxon>
    </lineage>
</organism>